<accession>A0ABW4JVX1</accession>
<dbReference type="SUPFAM" id="SSF53335">
    <property type="entry name" value="S-adenosyl-L-methionine-dependent methyltransferases"/>
    <property type="match status" value="1"/>
</dbReference>
<evidence type="ECO:0000313" key="2">
    <source>
        <dbReference type="EMBL" id="MFD1696285.1"/>
    </source>
</evidence>
<dbReference type="InterPro" id="IPR013216">
    <property type="entry name" value="Methyltransf_11"/>
</dbReference>
<dbReference type="Proteomes" id="UP001597327">
    <property type="component" value="Unassembled WGS sequence"/>
</dbReference>
<feature type="domain" description="Methyltransferase type 11" evidence="1">
    <location>
        <begin position="77"/>
        <end position="171"/>
    </location>
</feature>
<evidence type="ECO:0000313" key="3">
    <source>
        <dbReference type="Proteomes" id="UP001597327"/>
    </source>
</evidence>
<dbReference type="Gene3D" id="3.40.50.150">
    <property type="entry name" value="Vaccinia Virus protein VP39"/>
    <property type="match status" value="1"/>
</dbReference>
<dbReference type="EC" id="2.1.1.-" evidence="2"/>
<dbReference type="InterPro" id="IPR029063">
    <property type="entry name" value="SAM-dependent_MTases_sf"/>
</dbReference>
<evidence type="ECO:0000259" key="1">
    <source>
        <dbReference type="Pfam" id="PF08241"/>
    </source>
</evidence>
<keyword evidence="2" id="KW-0808">Transferase</keyword>
<proteinExistence type="predicted"/>
<comment type="caution">
    <text evidence="2">The sequence shown here is derived from an EMBL/GenBank/DDBJ whole genome shotgun (WGS) entry which is preliminary data.</text>
</comment>
<dbReference type="RefSeq" id="WP_149892818.1">
    <property type="nucleotide sequence ID" value="NZ_JBHUFA010000004.1"/>
</dbReference>
<dbReference type="Pfam" id="PF08241">
    <property type="entry name" value="Methyltransf_11"/>
    <property type="match status" value="1"/>
</dbReference>
<gene>
    <name evidence="2" type="ORF">ACFSC7_12220</name>
</gene>
<dbReference type="GO" id="GO:0032259">
    <property type="term" value="P:methylation"/>
    <property type="evidence" value="ECO:0007669"/>
    <property type="project" value="UniProtKB-KW"/>
</dbReference>
<dbReference type="EMBL" id="JBHUFA010000004">
    <property type="protein sequence ID" value="MFD1696285.1"/>
    <property type="molecule type" value="Genomic_DNA"/>
</dbReference>
<dbReference type="InterPro" id="IPR050508">
    <property type="entry name" value="Methyltransf_Superfamily"/>
</dbReference>
<name>A0ABW4JVX1_9HYPH</name>
<protein>
    <submittedName>
        <fullName evidence="2">Class I SAM-dependent methyltransferase</fullName>
        <ecNumber evidence="2">2.1.1.-</ecNumber>
    </submittedName>
</protein>
<keyword evidence="2" id="KW-0489">Methyltransferase</keyword>
<organism evidence="2 3">
    <name type="scientific">Roseibium aestuarii</name>
    <dbReference type="NCBI Taxonomy" id="2600299"/>
    <lineage>
        <taxon>Bacteria</taxon>
        <taxon>Pseudomonadati</taxon>
        <taxon>Pseudomonadota</taxon>
        <taxon>Alphaproteobacteria</taxon>
        <taxon>Hyphomicrobiales</taxon>
        <taxon>Stappiaceae</taxon>
        <taxon>Roseibium</taxon>
    </lineage>
</organism>
<dbReference type="PANTHER" id="PTHR42912">
    <property type="entry name" value="METHYLTRANSFERASE"/>
    <property type="match status" value="1"/>
</dbReference>
<dbReference type="CDD" id="cd02440">
    <property type="entry name" value="AdoMet_MTases"/>
    <property type="match status" value="1"/>
</dbReference>
<keyword evidence="3" id="KW-1185">Reference proteome</keyword>
<dbReference type="GO" id="GO:0008168">
    <property type="term" value="F:methyltransferase activity"/>
    <property type="evidence" value="ECO:0007669"/>
    <property type="project" value="UniProtKB-KW"/>
</dbReference>
<reference evidence="3" key="1">
    <citation type="journal article" date="2019" name="Int. J. Syst. Evol. Microbiol.">
        <title>The Global Catalogue of Microorganisms (GCM) 10K type strain sequencing project: providing services to taxonomists for standard genome sequencing and annotation.</title>
        <authorList>
            <consortium name="The Broad Institute Genomics Platform"/>
            <consortium name="The Broad Institute Genome Sequencing Center for Infectious Disease"/>
            <person name="Wu L."/>
            <person name="Ma J."/>
        </authorList>
    </citation>
    <scope>NUCLEOTIDE SEQUENCE [LARGE SCALE GENOMIC DNA]</scope>
    <source>
        <strain evidence="3">JCM 3369</strain>
    </source>
</reference>
<sequence>MARQGRLALKLKALSRSADRHLARFTPRLRTSVLDERAVRSAYARWAPVYDLVFRAPLYWGRRAAVDTINPLAGKVLEAGVGTGMSLSRYRPHLSVTGIDLSREMLDKARKRATHMPHVDAILEMDAGNLDFPNSHFDVTVAMYLLPVVPDPRKVMAELARVTRPGGQVILVNHFSAERGIRATLERLLARASDTIGWDPLFPREQVMDIAGLTLMDSRALPPARLFTLLRFVKEG</sequence>
<dbReference type="PANTHER" id="PTHR42912:SF80">
    <property type="entry name" value="METHYLTRANSFERASE DOMAIN-CONTAINING PROTEIN"/>
    <property type="match status" value="1"/>
</dbReference>